<dbReference type="SMART" id="SM00233">
    <property type="entry name" value="PH"/>
    <property type="match status" value="1"/>
</dbReference>
<feature type="compositionally biased region" description="Low complexity" evidence="3">
    <location>
        <begin position="180"/>
        <end position="192"/>
    </location>
</feature>
<feature type="compositionally biased region" description="Basic and acidic residues" evidence="3">
    <location>
        <begin position="757"/>
        <end position="807"/>
    </location>
</feature>
<keyword evidence="2" id="KW-0131">Cell cycle</keyword>
<dbReference type="InterPro" id="IPR001849">
    <property type="entry name" value="PH_domain"/>
</dbReference>
<feature type="compositionally biased region" description="Basic and acidic residues" evidence="3">
    <location>
        <begin position="739"/>
        <end position="750"/>
    </location>
</feature>
<feature type="compositionally biased region" description="Low complexity" evidence="3">
    <location>
        <begin position="1475"/>
        <end position="1492"/>
    </location>
</feature>
<feature type="compositionally biased region" description="Pro residues" evidence="3">
    <location>
        <begin position="2051"/>
        <end position="2071"/>
    </location>
</feature>
<feature type="compositionally biased region" description="Pro residues" evidence="3">
    <location>
        <begin position="2126"/>
        <end position="2143"/>
    </location>
</feature>
<dbReference type="PANTHER" id="PTHR36100">
    <property type="entry name" value="BUD SITE SELECTION PROTEIN 4"/>
    <property type="match status" value="1"/>
</dbReference>
<feature type="compositionally biased region" description="Polar residues" evidence="3">
    <location>
        <begin position="23"/>
        <end position="34"/>
    </location>
</feature>
<comment type="caution">
    <text evidence="5">The sequence shown here is derived from an EMBL/GenBank/DDBJ whole genome shotgun (WGS) entry which is preliminary data.</text>
</comment>
<sequence>MLKGGIDNDRVSEGASPPERGEMSNSLQTGTSPLRIQKGGSRSPSPQKEPPLPPMHPPIPYTLNTRRTSNSSSIRDSIRRTSSSYSAMRNNSLVKNSPFLNGSEPIGPTHRPAPSGFNVYRTGPAPVSARSSLHISMPSSSEETTERTPSLSNRPSSSKIPTPSRTSSSSSRAMAVVPLSSDDGSSSANSHRSGYRRRQSKGLAALSDSERVSKSPFVSTVIEGESTGPGFREFRGTPSPTMGERESDWEEDDKPSPELPPSTKVEPMPDLSDLIPNELPPAPSPEPKPLPEVEPDFEPIPQLEPEPEPEPERAPTPPPPPPPPKAPLSTRLAAIAARAKSPPPSTPARSTVAEPASPEISIVIDRARSPPPLTPARSTVVEPPTPDVSSFTPPPTIHTFPLELPETPGSSSVYRTPLTPSQALPDAESTPIKADTSASSLIIHTDIPHTTTSSLNTPTSPSKSTRRSSANAPSPSRSSLVSKRLLGPRSSPSPRTSMISTGTDTSGISRTSSGRLVSRRGSTLARKNSRVARKASGGKYIGLARRSSRRTRKKVTFDERCDVLEYDAGVGIDGEVWSDEDDDDDGEGEWETEEVDTKDGSRQEGSRFTSVSPPPPESKRYSSPPADNSRGSLDGSHRFDNMDPHRFPSPPMVPMWNNPVAWMNMNPMMVGMPYGMPGMGMPPNGTTPMGPSSSMPNMPNMPGMPTMPSSSSMPLPSNKYANLGIGSPDVSQERAFGPRSRDSADGRRDSNASGIPVHRDSTGRRDSATGGGSRRDSTTGIGSHRDSVTGATSHRDSATGIGSRRDSLTGAASSRRDSNTSTSSLTRRDSTSRYGPNTSASRIPARSSLLRNSLTGLGTRPGMGARPRVPGRTAGEGSRDSFSRFDLGKTGSDSDSKAGSGSGTDVGARTGTRKAVNYSQEPVSLLRSMSGSLSGRGSGPGSGSNLDSVDSFGAMSRASEESSLFGKLKVVNPEVEVQVEAEEEGPDRPEHTRSLSGVVVQKSEVGVVVQHTGGNGRGVVVHHSGNGMVDGVYSNRPGTEAASNGDLSVDGVTVHHSGHSAVQVFDERSPEMSAGDISLAAGMSFASLVSFDSIISRSGRIDESAFGEQSRIDEEDEEEDSGVVGGRILHGLDVSEEIVVKTEDVSIDLGSLPEEEDVKPSSPEFKPSPEIKPEPMESKLDTSLDFKPSPSPEPRTRTSRSSSSSPTKRAEGLPIPPTHSLRHLSPGIGTRPIEPQFTGGSTNARSPRISRDEVLRKLMDRRSAGSVTPTGKGSPSASGQASPRSRDVSPTKDVRSRPRMSGARMEIERLMAGVARGFADTSGEGSSLGFNPDDSRTSLPYRRDSVDEANTSLSYRREDREEPETVQEEEEEEPEKEPEPQPEPAREPEPIPEPVPEPESIRSPVRARRLPMRSTNSASGETETETEEAVTPPLGRSYASGSSSQRASVSVHEPPKRLSVLDPGRASTIMHEAGSRPTSYMSTSSSSSFKPEMSGRDRIKAHEEMILQKRRELRGGPSRVNRRRSKSTSESRPVYNLDEQPVLNVAVDSEELALEESFNMQLRKIYDEDEERTYHLREPSRMIRADDKVAHHRHAGDVDSGKAWRTVRRPSDMNEYAKEIQEIRAQSGSTKAHGKVFVKVRCLQRLCIPIPQQPTYFTCTLNNGIHFVTTPECLLEPNAMIDQEFELIEHGKLAFSLTIKVRKDSHIVDQIRNMATPSPHQFMPAPPPQKPSGFRGLFSSTPKNKPKQALLRRPTPVVEDHLVRYMKSDGAIGRAYINFKDIVKRCDTRLFETSYPLIGEWSEDSVRGGAGAGGGPGSMSAHASQRPIGELVLHIFRLPPLPGVPQETLPQSLEECHRGLSAVAWHKKIYYQGLLTQNGGDITSWRRRQFRIIGANLIAYNDVTGKAIATISLKQALAVEDDQNPLPPGTVPERKGRDESDAYFSDNRCFRLLFANDMDIAFYADSAEEKAEWLRILGALVGNIPPHPLWAELVWQRHEQAAAAQAQVQQQPPPSQQSHAEEEEQTQPEPQTQTQPHPQPQPQPQSHSHPHPQPQPQARPSPSPKPQPQQPPMQQGHHQSMRSPRAPAQYLPTQQGSSHRAQSPIPQMWQPRGHTLSPTPTQHGRPPAPPSKAMPPPPAPLPIPRSQAWR</sequence>
<dbReference type="PROSITE" id="PS50003">
    <property type="entry name" value="PH_DOMAIN"/>
    <property type="match status" value="1"/>
</dbReference>
<feature type="region of interest" description="Disordered" evidence="3">
    <location>
        <begin position="1103"/>
        <end position="1125"/>
    </location>
</feature>
<feature type="compositionally biased region" description="Low complexity" evidence="3">
    <location>
        <begin position="64"/>
        <end position="86"/>
    </location>
</feature>
<dbReference type="InterPro" id="IPR052007">
    <property type="entry name" value="Bud4"/>
</dbReference>
<feature type="compositionally biased region" description="Basic and acidic residues" evidence="3">
    <location>
        <begin position="877"/>
        <end position="896"/>
    </location>
</feature>
<feature type="compositionally biased region" description="Polar residues" evidence="3">
    <location>
        <begin position="2091"/>
        <end position="2105"/>
    </location>
</feature>
<dbReference type="Gene3D" id="2.30.29.30">
    <property type="entry name" value="Pleckstrin-homology domain (PH domain)/Phosphotyrosine-binding domain (PTB)"/>
    <property type="match status" value="1"/>
</dbReference>
<gene>
    <name evidence="5" type="ORF">RDB_LOCUS69242</name>
</gene>
<dbReference type="InterPro" id="IPR011993">
    <property type="entry name" value="PH-like_dom_sf"/>
</dbReference>
<evidence type="ECO:0000259" key="4">
    <source>
        <dbReference type="PROSITE" id="PS50003"/>
    </source>
</evidence>
<feature type="compositionally biased region" description="Acidic residues" evidence="3">
    <location>
        <begin position="576"/>
        <end position="594"/>
    </location>
</feature>
<evidence type="ECO:0000313" key="5">
    <source>
        <dbReference type="EMBL" id="CAE6450952.1"/>
    </source>
</evidence>
<feature type="compositionally biased region" description="Basic and acidic residues" evidence="3">
    <location>
        <begin position="1333"/>
        <end position="1346"/>
    </location>
</feature>
<feature type="compositionally biased region" description="Polar residues" evidence="3">
    <location>
        <begin position="490"/>
        <end position="515"/>
    </location>
</feature>
<feature type="compositionally biased region" description="Polar residues" evidence="3">
    <location>
        <begin position="408"/>
        <end position="422"/>
    </location>
</feature>
<evidence type="ECO:0000256" key="3">
    <source>
        <dbReference type="SAM" id="MobiDB-lite"/>
    </source>
</evidence>
<feature type="compositionally biased region" description="Basic and acidic residues" evidence="3">
    <location>
        <begin position="1167"/>
        <end position="1184"/>
    </location>
</feature>
<feature type="region of interest" description="Disordered" evidence="3">
    <location>
        <begin position="1921"/>
        <end position="1940"/>
    </location>
</feature>
<accession>A0A8H3BAK9</accession>
<feature type="region of interest" description="Disordered" evidence="3">
    <location>
        <begin position="685"/>
        <end position="948"/>
    </location>
</feature>
<feature type="compositionally biased region" description="Polar residues" evidence="3">
    <location>
        <begin position="1265"/>
        <end position="1283"/>
    </location>
</feature>
<feature type="region of interest" description="Disordered" evidence="3">
    <location>
        <begin position="1"/>
        <end position="538"/>
    </location>
</feature>
<organism evidence="5 6">
    <name type="scientific">Rhizoctonia solani</name>
    <dbReference type="NCBI Taxonomy" id="456999"/>
    <lineage>
        <taxon>Eukaryota</taxon>
        <taxon>Fungi</taxon>
        <taxon>Dikarya</taxon>
        <taxon>Basidiomycota</taxon>
        <taxon>Agaricomycotina</taxon>
        <taxon>Agaricomycetes</taxon>
        <taxon>Cantharellales</taxon>
        <taxon>Ceratobasidiaceae</taxon>
        <taxon>Rhizoctonia</taxon>
    </lineage>
</organism>
<feature type="compositionally biased region" description="Low complexity" evidence="3">
    <location>
        <begin position="685"/>
        <end position="718"/>
    </location>
</feature>
<feature type="compositionally biased region" description="Low complexity" evidence="3">
    <location>
        <begin position="2027"/>
        <end position="2036"/>
    </location>
</feature>
<dbReference type="PANTHER" id="PTHR36100:SF1">
    <property type="entry name" value="BUD SITE SELECTION PROTEIN 4"/>
    <property type="match status" value="1"/>
</dbReference>
<dbReference type="Pfam" id="PF00169">
    <property type="entry name" value="PH"/>
    <property type="match status" value="1"/>
</dbReference>
<evidence type="ECO:0000256" key="2">
    <source>
        <dbReference type="ARBA" id="ARBA00023306"/>
    </source>
</evidence>
<evidence type="ECO:0000313" key="6">
    <source>
        <dbReference type="Proteomes" id="UP000663888"/>
    </source>
</evidence>
<dbReference type="EMBL" id="CAJMWX010001040">
    <property type="protein sequence ID" value="CAE6450952.1"/>
    <property type="molecule type" value="Genomic_DNA"/>
</dbReference>
<keyword evidence="1" id="KW-0132">Cell division</keyword>
<dbReference type="GO" id="GO:0051301">
    <property type="term" value="P:cell division"/>
    <property type="evidence" value="ECO:0007669"/>
    <property type="project" value="UniProtKB-KW"/>
</dbReference>
<dbReference type="GO" id="GO:0005525">
    <property type="term" value="F:GTP binding"/>
    <property type="evidence" value="ECO:0007669"/>
    <property type="project" value="TreeGrafter"/>
</dbReference>
<proteinExistence type="predicted"/>
<feature type="compositionally biased region" description="Basic and acidic residues" evidence="3">
    <location>
        <begin position="1249"/>
        <end position="1263"/>
    </location>
</feature>
<feature type="compositionally biased region" description="Pro residues" evidence="3">
    <location>
        <begin position="47"/>
        <end position="60"/>
    </location>
</feature>
<feature type="region of interest" description="Disordered" evidence="3">
    <location>
        <begin position="1508"/>
        <end position="1532"/>
    </location>
</feature>
<dbReference type="Proteomes" id="UP000663888">
    <property type="component" value="Unassembled WGS sequence"/>
</dbReference>
<feature type="domain" description="PH" evidence="4">
    <location>
        <begin position="1868"/>
        <end position="1982"/>
    </location>
</feature>
<feature type="compositionally biased region" description="Basic and acidic residues" evidence="3">
    <location>
        <begin position="635"/>
        <end position="645"/>
    </location>
</feature>
<feature type="region of interest" description="Disordered" evidence="3">
    <location>
        <begin position="1474"/>
        <end position="1495"/>
    </location>
</feature>
<feature type="compositionally biased region" description="Acidic residues" evidence="3">
    <location>
        <begin position="1361"/>
        <end position="1376"/>
    </location>
</feature>
<feature type="compositionally biased region" description="Basic and acidic residues" evidence="3">
    <location>
        <begin position="1284"/>
        <end position="1296"/>
    </location>
</feature>
<evidence type="ECO:0000256" key="1">
    <source>
        <dbReference type="ARBA" id="ARBA00022618"/>
    </source>
</evidence>
<feature type="region of interest" description="Disordered" evidence="3">
    <location>
        <begin position="572"/>
        <end position="645"/>
    </location>
</feature>
<feature type="compositionally biased region" description="Basic and acidic residues" evidence="3">
    <location>
        <begin position="595"/>
        <end position="605"/>
    </location>
</feature>
<reference evidence="5" key="1">
    <citation type="submission" date="2021-01" db="EMBL/GenBank/DDBJ databases">
        <authorList>
            <person name="Kaushik A."/>
        </authorList>
    </citation>
    <scope>NUCLEOTIDE SEQUENCE</scope>
    <source>
        <strain evidence="5">AG4-R118</strain>
    </source>
</reference>
<feature type="compositionally biased region" description="Basic and acidic residues" evidence="3">
    <location>
        <begin position="1"/>
        <end position="12"/>
    </location>
</feature>
<feature type="region of interest" description="Disordered" evidence="3">
    <location>
        <begin position="2003"/>
        <end position="2150"/>
    </location>
</feature>
<feature type="region of interest" description="Disordered" evidence="3">
    <location>
        <begin position="1150"/>
        <end position="1461"/>
    </location>
</feature>
<feature type="compositionally biased region" description="Pro residues" evidence="3">
    <location>
        <begin position="314"/>
        <end position="326"/>
    </location>
</feature>
<feature type="compositionally biased region" description="Pro residues" evidence="3">
    <location>
        <begin position="278"/>
        <end position="292"/>
    </location>
</feature>
<feature type="compositionally biased region" description="Low complexity" evidence="3">
    <location>
        <begin position="136"/>
        <end position="172"/>
    </location>
</feature>
<protein>
    <recommendedName>
        <fullName evidence="4">PH domain-containing protein</fullName>
    </recommendedName>
</protein>
<feature type="compositionally biased region" description="Low complexity" evidence="3">
    <location>
        <begin position="924"/>
        <end position="933"/>
    </location>
</feature>
<feature type="compositionally biased region" description="Low complexity" evidence="3">
    <location>
        <begin position="1435"/>
        <end position="1451"/>
    </location>
</feature>
<feature type="compositionally biased region" description="Polar residues" evidence="3">
    <location>
        <begin position="87"/>
        <end position="100"/>
    </location>
</feature>
<name>A0A8H3BAK9_9AGAM</name>
<feature type="compositionally biased region" description="Low complexity" evidence="3">
    <location>
        <begin position="448"/>
        <end position="479"/>
    </location>
</feature>
<dbReference type="SUPFAM" id="SSF50729">
    <property type="entry name" value="PH domain-like"/>
    <property type="match status" value="1"/>
</dbReference>